<dbReference type="KEGG" id="sva:SVA_3784"/>
<sequence length="68" mass="7461">MKRFGLFSSHHERERGELCRLERLAVAARLGTAHLDGVALDARAQARLAEQSPRLAAAPNASREICHA</sequence>
<proteinExistence type="predicted"/>
<dbReference type="EMBL" id="AP014936">
    <property type="protein sequence ID" value="BAU50318.1"/>
    <property type="molecule type" value="Genomic_DNA"/>
</dbReference>
<dbReference type="RefSeq" id="WP_096462633.1">
    <property type="nucleotide sequence ID" value="NZ_AP014936.1"/>
</dbReference>
<gene>
    <name evidence="1" type="ORF">SVA_3784</name>
</gene>
<protein>
    <submittedName>
        <fullName evidence="1">Uncharacterized protein</fullName>
    </submittedName>
</protein>
<evidence type="ECO:0000313" key="2">
    <source>
        <dbReference type="Proteomes" id="UP000218899"/>
    </source>
</evidence>
<name>A0A1C7AFX0_9GAMM</name>
<organism evidence="1 2">
    <name type="scientific">Sulfurifustis variabilis</name>
    <dbReference type="NCBI Taxonomy" id="1675686"/>
    <lineage>
        <taxon>Bacteria</taxon>
        <taxon>Pseudomonadati</taxon>
        <taxon>Pseudomonadota</taxon>
        <taxon>Gammaproteobacteria</taxon>
        <taxon>Acidiferrobacterales</taxon>
        <taxon>Acidiferrobacteraceae</taxon>
        <taxon>Sulfurifustis</taxon>
    </lineage>
</organism>
<keyword evidence="2" id="KW-1185">Reference proteome</keyword>
<accession>A0A1C7AFX0</accession>
<dbReference type="AlphaFoldDB" id="A0A1C7AFX0"/>
<dbReference type="Proteomes" id="UP000218899">
    <property type="component" value="Chromosome"/>
</dbReference>
<evidence type="ECO:0000313" key="1">
    <source>
        <dbReference type="EMBL" id="BAU50318.1"/>
    </source>
</evidence>
<reference evidence="1 2" key="1">
    <citation type="submission" date="2015-08" db="EMBL/GenBank/DDBJ databases">
        <title>Complete genome sequence of Sulfurifustis variabilis.</title>
        <authorList>
            <person name="Miura A."/>
            <person name="Kojima H."/>
            <person name="Fukui M."/>
        </authorList>
    </citation>
    <scope>NUCLEOTIDE SEQUENCE [LARGE SCALE GENOMIC DNA]</scope>
    <source>
        <strain evidence="2">skN76</strain>
    </source>
</reference>